<evidence type="ECO:0000256" key="2">
    <source>
        <dbReference type="ARBA" id="ARBA00023015"/>
    </source>
</evidence>
<keyword evidence="3" id="KW-0238">DNA-binding</keyword>
<organism evidence="6 7">
    <name type="scientific">Deinococcus aerolatus</name>
    <dbReference type="NCBI Taxonomy" id="522487"/>
    <lineage>
        <taxon>Bacteria</taxon>
        <taxon>Thermotogati</taxon>
        <taxon>Deinococcota</taxon>
        <taxon>Deinococci</taxon>
        <taxon>Deinococcales</taxon>
        <taxon>Deinococcaceae</taxon>
        <taxon>Deinococcus</taxon>
    </lineage>
</organism>
<evidence type="ECO:0000256" key="1">
    <source>
        <dbReference type="ARBA" id="ARBA00022491"/>
    </source>
</evidence>
<dbReference type="CDD" id="cd01392">
    <property type="entry name" value="HTH_LacI"/>
    <property type="match status" value="1"/>
</dbReference>
<dbReference type="EMBL" id="BMOL01000006">
    <property type="protein sequence ID" value="GGL80072.1"/>
    <property type="molecule type" value="Genomic_DNA"/>
</dbReference>
<dbReference type="RefSeq" id="WP_188970971.1">
    <property type="nucleotide sequence ID" value="NZ_BMOL01000006.1"/>
</dbReference>
<reference evidence="7" key="1">
    <citation type="journal article" date="2019" name="Int. J. Syst. Evol. Microbiol.">
        <title>The Global Catalogue of Microorganisms (GCM) 10K type strain sequencing project: providing services to taxonomists for standard genome sequencing and annotation.</title>
        <authorList>
            <consortium name="The Broad Institute Genomics Platform"/>
            <consortium name="The Broad Institute Genome Sequencing Center for Infectious Disease"/>
            <person name="Wu L."/>
            <person name="Ma J."/>
        </authorList>
    </citation>
    <scope>NUCLEOTIDE SEQUENCE [LARGE SCALE GENOMIC DNA]</scope>
    <source>
        <strain evidence="7">JCM 15442</strain>
    </source>
</reference>
<keyword evidence="4" id="KW-0804">Transcription</keyword>
<dbReference type="InterPro" id="IPR010982">
    <property type="entry name" value="Lambda_DNA-bd_dom_sf"/>
</dbReference>
<dbReference type="SUPFAM" id="SSF47413">
    <property type="entry name" value="lambda repressor-like DNA-binding domains"/>
    <property type="match status" value="1"/>
</dbReference>
<keyword evidence="7" id="KW-1185">Reference proteome</keyword>
<dbReference type="SUPFAM" id="SSF53822">
    <property type="entry name" value="Periplasmic binding protein-like I"/>
    <property type="match status" value="1"/>
</dbReference>
<comment type="caution">
    <text evidence="6">The sequence shown here is derived from an EMBL/GenBank/DDBJ whole genome shotgun (WGS) entry which is preliminary data.</text>
</comment>
<evidence type="ECO:0000313" key="6">
    <source>
        <dbReference type="EMBL" id="GGL80072.1"/>
    </source>
</evidence>
<protein>
    <submittedName>
        <fullName evidence="6">LacI family transcriptional regulator</fullName>
    </submittedName>
</protein>
<evidence type="ECO:0000256" key="3">
    <source>
        <dbReference type="ARBA" id="ARBA00023125"/>
    </source>
</evidence>
<evidence type="ECO:0000259" key="5">
    <source>
        <dbReference type="PROSITE" id="PS50932"/>
    </source>
</evidence>
<sequence>MRPPDTGRVSIREVAAASGVSTATVSKVLSGRAEYPVRAETAQRVRKVALELGYVPDVAARNLRTRQTGQLGVVLEAVGSSEPDSLLGGPVAGRAVSRTFDGAIMAGLSGAARELGVPALVVYPGSAGLAHPYLDGRVDGLLVSCDPLRGHDLLHRLMGAALPVVALWSARVPPGMGAADADHAGGAALAVGHLLDLGHTHIAFYGGGQASGVEHFQRREQGYQEAMIAAGLPPVAAVHDGDLLVQAVRQGQISAVFAETDLGAAAAFQALNRAGLRVPQDVSLMGFDDIQGAEFIAGGLSTVYHPAAEMAAEGVRLLLAQLAGHAPRQVQLPTHLVLRHSTQTYPGR</sequence>
<dbReference type="CDD" id="cd06267">
    <property type="entry name" value="PBP1_LacI_sugar_binding-like"/>
    <property type="match status" value="1"/>
</dbReference>
<dbReference type="PROSITE" id="PS50932">
    <property type="entry name" value="HTH_LACI_2"/>
    <property type="match status" value="1"/>
</dbReference>
<dbReference type="Gene3D" id="1.10.260.40">
    <property type="entry name" value="lambda repressor-like DNA-binding domains"/>
    <property type="match status" value="1"/>
</dbReference>
<gene>
    <name evidence="6" type="primary">lacI</name>
    <name evidence="6" type="ORF">GCM10010840_17480</name>
</gene>
<dbReference type="InterPro" id="IPR046335">
    <property type="entry name" value="LacI/GalR-like_sensor"/>
</dbReference>
<dbReference type="Pfam" id="PF13377">
    <property type="entry name" value="Peripla_BP_3"/>
    <property type="match status" value="1"/>
</dbReference>
<keyword evidence="2" id="KW-0805">Transcription regulation</keyword>
<dbReference type="PANTHER" id="PTHR30146:SF148">
    <property type="entry name" value="HTH-TYPE TRANSCRIPTIONAL REPRESSOR PURR-RELATED"/>
    <property type="match status" value="1"/>
</dbReference>
<dbReference type="PANTHER" id="PTHR30146">
    <property type="entry name" value="LACI-RELATED TRANSCRIPTIONAL REPRESSOR"/>
    <property type="match status" value="1"/>
</dbReference>
<dbReference type="InterPro" id="IPR000843">
    <property type="entry name" value="HTH_LacI"/>
</dbReference>
<name>A0ABQ2G8C8_9DEIO</name>
<evidence type="ECO:0000313" key="7">
    <source>
        <dbReference type="Proteomes" id="UP000639973"/>
    </source>
</evidence>
<accession>A0ABQ2G8C8</accession>
<dbReference type="Pfam" id="PF00356">
    <property type="entry name" value="LacI"/>
    <property type="match status" value="1"/>
</dbReference>
<dbReference type="PROSITE" id="PS00356">
    <property type="entry name" value="HTH_LACI_1"/>
    <property type="match status" value="1"/>
</dbReference>
<proteinExistence type="predicted"/>
<feature type="domain" description="HTH lacI-type" evidence="5">
    <location>
        <begin position="9"/>
        <end position="65"/>
    </location>
</feature>
<keyword evidence="1" id="KW-0678">Repressor</keyword>
<dbReference type="InterPro" id="IPR028082">
    <property type="entry name" value="Peripla_BP_I"/>
</dbReference>
<dbReference type="Gene3D" id="3.40.50.2300">
    <property type="match status" value="2"/>
</dbReference>
<dbReference type="SMART" id="SM00354">
    <property type="entry name" value="HTH_LACI"/>
    <property type="match status" value="1"/>
</dbReference>
<dbReference type="Proteomes" id="UP000639973">
    <property type="component" value="Unassembled WGS sequence"/>
</dbReference>
<evidence type="ECO:0000256" key="4">
    <source>
        <dbReference type="ARBA" id="ARBA00023163"/>
    </source>
</evidence>